<evidence type="ECO:0000256" key="2">
    <source>
        <dbReference type="ARBA" id="ARBA00022723"/>
    </source>
</evidence>
<gene>
    <name evidence="6" type="ORF">BDV96DRAFT_482662</name>
</gene>
<feature type="region of interest" description="Disordered" evidence="4">
    <location>
        <begin position="658"/>
        <end position="708"/>
    </location>
</feature>
<feature type="compositionally biased region" description="Basic and acidic residues" evidence="4">
    <location>
        <begin position="27"/>
        <end position="37"/>
    </location>
</feature>
<organism evidence="6 7">
    <name type="scientific">Lophiotrema nucula</name>
    <dbReference type="NCBI Taxonomy" id="690887"/>
    <lineage>
        <taxon>Eukaryota</taxon>
        <taxon>Fungi</taxon>
        <taxon>Dikarya</taxon>
        <taxon>Ascomycota</taxon>
        <taxon>Pezizomycotina</taxon>
        <taxon>Dothideomycetes</taxon>
        <taxon>Pleosporomycetidae</taxon>
        <taxon>Pleosporales</taxon>
        <taxon>Lophiotremataceae</taxon>
        <taxon>Lophiotrema</taxon>
    </lineage>
</organism>
<dbReference type="Pfam" id="PF04082">
    <property type="entry name" value="Fungal_trans"/>
    <property type="match status" value="1"/>
</dbReference>
<feature type="region of interest" description="Disordered" evidence="4">
    <location>
        <begin position="105"/>
        <end position="148"/>
    </location>
</feature>
<feature type="domain" description="Zn(2)-C6 fungal-type" evidence="5">
    <location>
        <begin position="47"/>
        <end position="76"/>
    </location>
</feature>
<dbReference type="PANTHER" id="PTHR31001:SF40">
    <property type="entry name" value="ZN(II)2CYS6 TRANSCRIPTION FACTOR (EUROFUNG)"/>
    <property type="match status" value="1"/>
</dbReference>
<dbReference type="PROSITE" id="PS50048">
    <property type="entry name" value="ZN2_CY6_FUNGAL_2"/>
    <property type="match status" value="1"/>
</dbReference>
<dbReference type="Gene3D" id="4.10.240.10">
    <property type="entry name" value="Zn(2)-C6 fungal-type DNA-binding domain"/>
    <property type="match status" value="1"/>
</dbReference>
<keyword evidence="7" id="KW-1185">Reference proteome</keyword>
<dbReference type="Proteomes" id="UP000799770">
    <property type="component" value="Unassembled WGS sequence"/>
</dbReference>
<dbReference type="GO" id="GO:0000981">
    <property type="term" value="F:DNA-binding transcription factor activity, RNA polymerase II-specific"/>
    <property type="evidence" value="ECO:0007669"/>
    <property type="project" value="InterPro"/>
</dbReference>
<feature type="compositionally biased region" description="Polar residues" evidence="4">
    <location>
        <begin position="788"/>
        <end position="801"/>
    </location>
</feature>
<name>A0A6A5ZQK0_9PLEO</name>
<dbReference type="EMBL" id="ML977311">
    <property type="protein sequence ID" value="KAF2121962.1"/>
    <property type="molecule type" value="Genomic_DNA"/>
</dbReference>
<dbReference type="SUPFAM" id="SSF57701">
    <property type="entry name" value="Zn2/Cys6 DNA-binding domain"/>
    <property type="match status" value="1"/>
</dbReference>
<dbReference type="SMART" id="SM00066">
    <property type="entry name" value="GAL4"/>
    <property type="match status" value="1"/>
</dbReference>
<evidence type="ECO:0000256" key="3">
    <source>
        <dbReference type="ARBA" id="ARBA00023242"/>
    </source>
</evidence>
<evidence type="ECO:0000259" key="5">
    <source>
        <dbReference type="PROSITE" id="PS50048"/>
    </source>
</evidence>
<proteinExistence type="predicted"/>
<dbReference type="PANTHER" id="PTHR31001">
    <property type="entry name" value="UNCHARACTERIZED TRANSCRIPTIONAL REGULATORY PROTEIN"/>
    <property type="match status" value="1"/>
</dbReference>
<dbReference type="OrthoDB" id="424974at2759"/>
<evidence type="ECO:0000256" key="1">
    <source>
        <dbReference type="ARBA" id="ARBA00004123"/>
    </source>
</evidence>
<keyword evidence="3" id="KW-0539">Nucleus</keyword>
<feature type="compositionally biased region" description="Polar residues" evidence="4">
    <location>
        <begin position="111"/>
        <end position="128"/>
    </location>
</feature>
<dbReference type="InterPro" id="IPR007219">
    <property type="entry name" value="XnlR_reg_dom"/>
</dbReference>
<feature type="compositionally biased region" description="Polar residues" evidence="4">
    <location>
        <begin position="688"/>
        <end position="697"/>
    </location>
</feature>
<dbReference type="GO" id="GO:0008270">
    <property type="term" value="F:zinc ion binding"/>
    <property type="evidence" value="ECO:0007669"/>
    <property type="project" value="InterPro"/>
</dbReference>
<dbReference type="GO" id="GO:0005634">
    <property type="term" value="C:nucleus"/>
    <property type="evidence" value="ECO:0007669"/>
    <property type="project" value="UniProtKB-SubCell"/>
</dbReference>
<dbReference type="CDD" id="cd00067">
    <property type="entry name" value="GAL4"/>
    <property type="match status" value="1"/>
</dbReference>
<sequence length="859" mass="95944">MADTFSSYSPPQGTSGSSHGPSPATTAEKKAHKEQPRIRRRNRLITSCLECRRRKLKCDKQQPCTNCVKFGRDCVFLAPALDPAGQAKLAEVKEKMGMLERTLEEDVARRGSSNEQSKPGYLNSQSLPGQDEADSDEEETEDTKGLDPITYVTEDATYYEDDGNDELVDLGIQMGKLRITERIGGLVRPRFSEELAASLNDLPMNNNPFTAQRPSAWMAPGSDYVAPSSSFFFAPGVEKTSLMTYLPKKPVTDKLIQHYWRAVHVIARTVHRPSFEKQYERLWHDVSTGVDPRPSFQAVLMAALLSSVISMSEDKILAEFGVTKDGLVDNFRQGAESALARANFLRTTKLETLQAFVMYLIPLCRAEISRAHSALTGTCIRLAECMGLHRDPSAYSASPIEIHVRRLIWYQICFLDIRTCEATGPRPQLRRDEYDTRFPLNVDDCDLDKQGVEAPTEDANHFTDMTITRLRFECYEMHRVIWTERPKIEKKQSTLTSLLSKIQAFRKAMDEKYRPMMNTSSALHVLAMEIYGILSDRMYVGILQKYASNDKRIMPERLRSMMISSAVTVLEHSMVIEQTPALSTWTWYIGALHQYHTSLLLLHELYIKNPDPGVEARVWRCIDFCFDLPTGLSNMDKIRIVLSELVGRTSMYASLRKLRTPANMKPVGPRLTDRSKSPPQQQDQQQQFGSPPGTSSLDPDHERSASIQSSLSNFSNLNTPLMPNIPASYQAQPYATDINLGGIPGMGAADLSGVTMPSPEQQQNYNLAYGAAALPTAPAPASVVTPGNFSDSSNSNPTYAYTGSGTGGSPMDVLPDIGWSEFEQVFGTTEIPNDDILIPPFSFPQFSGQDLDLQWSQPM</sequence>
<dbReference type="Pfam" id="PF00172">
    <property type="entry name" value="Zn_clus"/>
    <property type="match status" value="1"/>
</dbReference>
<evidence type="ECO:0000313" key="7">
    <source>
        <dbReference type="Proteomes" id="UP000799770"/>
    </source>
</evidence>
<evidence type="ECO:0000256" key="4">
    <source>
        <dbReference type="SAM" id="MobiDB-lite"/>
    </source>
</evidence>
<protein>
    <recommendedName>
        <fullName evidence="5">Zn(2)-C6 fungal-type domain-containing protein</fullName>
    </recommendedName>
</protein>
<dbReference type="GO" id="GO:0006351">
    <property type="term" value="P:DNA-templated transcription"/>
    <property type="evidence" value="ECO:0007669"/>
    <property type="project" value="InterPro"/>
</dbReference>
<accession>A0A6A5ZQK0</accession>
<feature type="compositionally biased region" description="Polar residues" evidence="4">
    <location>
        <begin position="1"/>
        <end position="25"/>
    </location>
</feature>
<feature type="compositionally biased region" description="Acidic residues" evidence="4">
    <location>
        <begin position="131"/>
        <end position="141"/>
    </location>
</feature>
<keyword evidence="2" id="KW-0479">Metal-binding</keyword>
<feature type="region of interest" description="Disordered" evidence="4">
    <location>
        <begin position="782"/>
        <end position="802"/>
    </location>
</feature>
<dbReference type="AlphaFoldDB" id="A0A6A5ZQK0"/>
<dbReference type="PROSITE" id="PS00463">
    <property type="entry name" value="ZN2_CY6_FUNGAL_1"/>
    <property type="match status" value="1"/>
</dbReference>
<dbReference type="InterPro" id="IPR036864">
    <property type="entry name" value="Zn2-C6_fun-type_DNA-bd_sf"/>
</dbReference>
<dbReference type="GO" id="GO:0003677">
    <property type="term" value="F:DNA binding"/>
    <property type="evidence" value="ECO:0007669"/>
    <property type="project" value="InterPro"/>
</dbReference>
<dbReference type="InterPro" id="IPR001138">
    <property type="entry name" value="Zn2Cys6_DnaBD"/>
</dbReference>
<feature type="region of interest" description="Disordered" evidence="4">
    <location>
        <begin position="1"/>
        <end position="39"/>
    </location>
</feature>
<reference evidence="6" key="1">
    <citation type="journal article" date="2020" name="Stud. Mycol.">
        <title>101 Dothideomycetes genomes: a test case for predicting lifestyles and emergence of pathogens.</title>
        <authorList>
            <person name="Haridas S."/>
            <person name="Albert R."/>
            <person name="Binder M."/>
            <person name="Bloem J."/>
            <person name="Labutti K."/>
            <person name="Salamov A."/>
            <person name="Andreopoulos B."/>
            <person name="Baker S."/>
            <person name="Barry K."/>
            <person name="Bills G."/>
            <person name="Bluhm B."/>
            <person name="Cannon C."/>
            <person name="Castanera R."/>
            <person name="Culley D."/>
            <person name="Daum C."/>
            <person name="Ezra D."/>
            <person name="Gonzalez J."/>
            <person name="Henrissat B."/>
            <person name="Kuo A."/>
            <person name="Liang C."/>
            <person name="Lipzen A."/>
            <person name="Lutzoni F."/>
            <person name="Magnuson J."/>
            <person name="Mondo S."/>
            <person name="Nolan M."/>
            <person name="Ohm R."/>
            <person name="Pangilinan J."/>
            <person name="Park H.-J."/>
            <person name="Ramirez L."/>
            <person name="Alfaro M."/>
            <person name="Sun H."/>
            <person name="Tritt A."/>
            <person name="Yoshinaga Y."/>
            <person name="Zwiers L.-H."/>
            <person name="Turgeon B."/>
            <person name="Goodwin S."/>
            <person name="Spatafora J."/>
            <person name="Crous P."/>
            <person name="Grigoriev I."/>
        </authorList>
    </citation>
    <scope>NUCLEOTIDE SEQUENCE</scope>
    <source>
        <strain evidence="6">CBS 627.86</strain>
    </source>
</reference>
<dbReference type="CDD" id="cd12148">
    <property type="entry name" value="fungal_TF_MHR"/>
    <property type="match status" value="1"/>
</dbReference>
<dbReference type="SMART" id="SM00906">
    <property type="entry name" value="Fungal_trans"/>
    <property type="match status" value="1"/>
</dbReference>
<evidence type="ECO:0000313" key="6">
    <source>
        <dbReference type="EMBL" id="KAF2121962.1"/>
    </source>
</evidence>
<comment type="subcellular location">
    <subcellularLocation>
        <location evidence="1">Nucleus</location>
    </subcellularLocation>
</comment>
<dbReference type="InterPro" id="IPR050613">
    <property type="entry name" value="Sec_Metabolite_Reg"/>
</dbReference>